<feature type="coiled-coil region" evidence="1">
    <location>
        <begin position="32"/>
        <end position="115"/>
    </location>
</feature>
<accession>A0A5C1A5N4</accession>
<organism evidence="2 3">
    <name type="scientific">Limnoglobus roseus</name>
    <dbReference type="NCBI Taxonomy" id="2598579"/>
    <lineage>
        <taxon>Bacteria</taxon>
        <taxon>Pseudomonadati</taxon>
        <taxon>Planctomycetota</taxon>
        <taxon>Planctomycetia</taxon>
        <taxon>Gemmatales</taxon>
        <taxon>Gemmataceae</taxon>
        <taxon>Limnoglobus</taxon>
    </lineage>
</organism>
<dbReference type="EMBL" id="CP042425">
    <property type="protein sequence ID" value="QEL14381.1"/>
    <property type="molecule type" value="Genomic_DNA"/>
</dbReference>
<dbReference type="OrthoDB" id="291897at2"/>
<gene>
    <name evidence="2" type="ORF">PX52LOC_01269</name>
</gene>
<evidence type="ECO:0000313" key="2">
    <source>
        <dbReference type="EMBL" id="QEL14381.1"/>
    </source>
</evidence>
<evidence type="ECO:0000313" key="3">
    <source>
        <dbReference type="Proteomes" id="UP000324974"/>
    </source>
</evidence>
<dbReference type="AlphaFoldDB" id="A0A5C1A5N4"/>
<reference evidence="3" key="1">
    <citation type="submission" date="2019-08" db="EMBL/GenBank/DDBJ databases">
        <title>Limnoglobus roseus gen. nov., sp. nov., a novel freshwater planctomycete with a giant genome from the family Gemmataceae.</title>
        <authorList>
            <person name="Kulichevskaya I.S."/>
            <person name="Naumoff D.G."/>
            <person name="Miroshnikov K."/>
            <person name="Ivanova A."/>
            <person name="Philippov D.A."/>
            <person name="Hakobyan A."/>
            <person name="Rijpstra I.C."/>
            <person name="Sinninghe Damste J.S."/>
            <person name="Liesack W."/>
            <person name="Dedysh S.N."/>
        </authorList>
    </citation>
    <scope>NUCLEOTIDE SEQUENCE [LARGE SCALE GENOMIC DNA]</scope>
    <source>
        <strain evidence="3">PX52</strain>
    </source>
</reference>
<keyword evidence="1" id="KW-0175">Coiled coil</keyword>
<name>A0A5C1A5N4_9BACT</name>
<sequence>MIRTYKVLLIVGLTVFGVWGCGKSGIATTGERETNTAKVAKLEEELKATSAARDTFRQKLAQAEEQLRAEAARGLAIQKERDNLNVQLKEKGQEYKELLAQYDSFRKNLKDLIGQAEVAIAPKPQGVSATPVSLSKGESKSK</sequence>
<proteinExistence type="predicted"/>
<dbReference type="RefSeq" id="WP_149109274.1">
    <property type="nucleotide sequence ID" value="NZ_CP042425.1"/>
</dbReference>
<keyword evidence="3" id="KW-1185">Reference proteome</keyword>
<dbReference type="KEGG" id="lrs:PX52LOC_01269"/>
<protein>
    <submittedName>
        <fullName evidence="2">Uncharacterized protein</fullName>
    </submittedName>
</protein>
<evidence type="ECO:0000256" key="1">
    <source>
        <dbReference type="SAM" id="Coils"/>
    </source>
</evidence>
<dbReference type="Proteomes" id="UP000324974">
    <property type="component" value="Chromosome"/>
</dbReference>